<accession>A0ABU9CB54</accession>
<feature type="transmembrane region" description="Helical" evidence="8">
    <location>
        <begin position="208"/>
        <end position="229"/>
    </location>
</feature>
<feature type="transmembrane region" description="Helical" evidence="8">
    <location>
        <begin position="77"/>
        <end position="104"/>
    </location>
</feature>
<sequence>MSALSVLRPRLGSAPWVLGLLALWLLATAGLRPLLLPDEGRYGEVAREMLAGDGLVPLLGGLPFFHKPPLTYWVDMLAMRVFGVSAFAARMGPALGAWLMGAALWLTLRRWHGERVAAAGLGALATCVFFYVGGQYANHDMLVAGTLSVAVLAFARALEQPGTVDARWRLAGWAACGLAVLAKGLIGIVLPALIIGPWLLARGRWRQLLALLHPAGLAVFAVIALPWFVAMQQRFPGFFDYFVMEQHFRRYASAGTFNNRQPVWFYFAVLPLLTLPWSAFAPAALRRFWQQRAWADSDGRGALLAWWLLAILLFFSLPKSKLVGYILPTLAPWCMLIAPVLVASRWRRTATALGVVLCLGSVVLLAWQAPKSNRDVGRALARQMGAGDQVVMVDGGFHDVAFEARLAKPALLASRWDDPAIRLRDDWRRELSDATRFDPAAAEALLVPLDSLPRLVCQGQVIWLVEGNHANPRAAQVPGAVKVMQGRHAQLWRAPPRQCEPVAA</sequence>
<keyword evidence="5 8" id="KW-0812">Transmembrane</keyword>
<evidence type="ECO:0000256" key="8">
    <source>
        <dbReference type="SAM" id="Phobius"/>
    </source>
</evidence>
<feature type="domain" description="Glycosyltransferase RgtA/B/C/D-like" evidence="9">
    <location>
        <begin position="66"/>
        <end position="227"/>
    </location>
</feature>
<dbReference type="EC" id="2.4.-.-" evidence="10"/>
<dbReference type="PANTHER" id="PTHR33908">
    <property type="entry name" value="MANNOSYLTRANSFERASE YKCB-RELATED"/>
    <property type="match status" value="1"/>
</dbReference>
<dbReference type="Pfam" id="PF13231">
    <property type="entry name" value="PMT_2"/>
    <property type="match status" value="1"/>
</dbReference>
<evidence type="ECO:0000313" key="10">
    <source>
        <dbReference type="EMBL" id="MEK8049108.1"/>
    </source>
</evidence>
<feature type="transmembrane region" description="Helical" evidence="8">
    <location>
        <begin position="170"/>
        <end position="196"/>
    </location>
</feature>
<keyword evidence="2" id="KW-1003">Cell membrane</keyword>
<reference evidence="10 11" key="1">
    <citation type="submission" date="2024-04" db="EMBL/GenBank/DDBJ databases">
        <title>Novel species of the genus Ideonella isolated from streams.</title>
        <authorList>
            <person name="Lu H."/>
        </authorList>
    </citation>
    <scope>NUCLEOTIDE SEQUENCE [LARGE SCALE GENOMIC DNA]</scope>
    <source>
        <strain evidence="10 11">DXS22W</strain>
    </source>
</reference>
<feature type="transmembrane region" description="Helical" evidence="8">
    <location>
        <begin position="322"/>
        <end position="343"/>
    </location>
</feature>
<keyword evidence="7 8" id="KW-0472">Membrane</keyword>
<gene>
    <name evidence="10" type="ORF">AACH10_02550</name>
</gene>
<comment type="subcellular location">
    <subcellularLocation>
        <location evidence="1">Cell membrane</location>
        <topology evidence="1">Multi-pass membrane protein</topology>
    </subcellularLocation>
</comment>
<feature type="transmembrane region" description="Helical" evidence="8">
    <location>
        <begin position="116"/>
        <end position="134"/>
    </location>
</feature>
<proteinExistence type="predicted"/>
<dbReference type="Proteomes" id="UP001365405">
    <property type="component" value="Unassembled WGS sequence"/>
</dbReference>
<evidence type="ECO:0000256" key="3">
    <source>
        <dbReference type="ARBA" id="ARBA00022676"/>
    </source>
</evidence>
<feature type="transmembrane region" description="Helical" evidence="8">
    <location>
        <begin position="263"/>
        <end position="285"/>
    </location>
</feature>
<organism evidence="10 11">
    <name type="scientific">Pseudaquabacterium inlustre</name>
    <dbReference type="NCBI Taxonomy" id="2984192"/>
    <lineage>
        <taxon>Bacteria</taxon>
        <taxon>Pseudomonadati</taxon>
        <taxon>Pseudomonadota</taxon>
        <taxon>Betaproteobacteria</taxon>
        <taxon>Burkholderiales</taxon>
        <taxon>Sphaerotilaceae</taxon>
        <taxon>Pseudaquabacterium</taxon>
    </lineage>
</organism>
<evidence type="ECO:0000256" key="1">
    <source>
        <dbReference type="ARBA" id="ARBA00004651"/>
    </source>
</evidence>
<feature type="transmembrane region" description="Helical" evidence="8">
    <location>
        <begin position="297"/>
        <end position="316"/>
    </location>
</feature>
<dbReference type="InterPro" id="IPR038731">
    <property type="entry name" value="RgtA/B/C-like"/>
</dbReference>
<dbReference type="RefSeq" id="WP_341408780.1">
    <property type="nucleotide sequence ID" value="NZ_JBBUTH010000001.1"/>
</dbReference>
<feature type="transmembrane region" description="Helical" evidence="8">
    <location>
        <begin position="350"/>
        <end position="369"/>
    </location>
</feature>
<keyword evidence="11" id="KW-1185">Reference proteome</keyword>
<dbReference type="InterPro" id="IPR050297">
    <property type="entry name" value="LipidA_mod_glycosyltrf_83"/>
</dbReference>
<evidence type="ECO:0000256" key="4">
    <source>
        <dbReference type="ARBA" id="ARBA00022679"/>
    </source>
</evidence>
<keyword evidence="6 8" id="KW-1133">Transmembrane helix</keyword>
<dbReference type="EMBL" id="JBBUTH010000001">
    <property type="protein sequence ID" value="MEK8049108.1"/>
    <property type="molecule type" value="Genomic_DNA"/>
</dbReference>
<evidence type="ECO:0000256" key="7">
    <source>
        <dbReference type="ARBA" id="ARBA00023136"/>
    </source>
</evidence>
<evidence type="ECO:0000259" key="9">
    <source>
        <dbReference type="Pfam" id="PF13231"/>
    </source>
</evidence>
<dbReference type="PANTHER" id="PTHR33908:SF3">
    <property type="entry name" value="UNDECAPRENYL PHOSPHATE-ALPHA-4-AMINO-4-DEOXY-L-ARABINOSE ARABINOSYL TRANSFERASE"/>
    <property type="match status" value="1"/>
</dbReference>
<keyword evidence="3 10" id="KW-0328">Glycosyltransferase</keyword>
<comment type="caution">
    <text evidence="10">The sequence shown here is derived from an EMBL/GenBank/DDBJ whole genome shotgun (WGS) entry which is preliminary data.</text>
</comment>
<evidence type="ECO:0000256" key="5">
    <source>
        <dbReference type="ARBA" id="ARBA00022692"/>
    </source>
</evidence>
<protein>
    <submittedName>
        <fullName evidence="10">Glycosyltransferase family 39 protein</fullName>
        <ecNumber evidence="10">2.4.-.-</ecNumber>
    </submittedName>
</protein>
<evidence type="ECO:0000313" key="11">
    <source>
        <dbReference type="Proteomes" id="UP001365405"/>
    </source>
</evidence>
<evidence type="ECO:0000256" key="6">
    <source>
        <dbReference type="ARBA" id="ARBA00022989"/>
    </source>
</evidence>
<name>A0ABU9CB54_9BURK</name>
<keyword evidence="4 10" id="KW-0808">Transferase</keyword>
<evidence type="ECO:0000256" key="2">
    <source>
        <dbReference type="ARBA" id="ARBA00022475"/>
    </source>
</evidence>
<dbReference type="GO" id="GO:0016757">
    <property type="term" value="F:glycosyltransferase activity"/>
    <property type="evidence" value="ECO:0007669"/>
    <property type="project" value="UniProtKB-KW"/>
</dbReference>